<dbReference type="Gene3D" id="3.40.309.10">
    <property type="entry name" value="Aldehyde Dehydrogenase, Chain A, domain 2"/>
    <property type="match status" value="1"/>
</dbReference>
<evidence type="ECO:0000313" key="7">
    <source>
        <dbReference type="Proteomes" id="UP000239504"/>
    </source>
</evidence>
<evidence type="ECO:0000256" key="1">
    <source>
        <dbReference type="ARBA" id="ARBA00009986"/>
    </source>
</evidence>
<dbReference type="Pfam" id="PF00171">
    <property type="entry name" value="Aldedh"/>
    <property type="match status" value="1"/>
</dbReference>
<proteinExistence type="inferred from homology"/>
<dbReference type="PANTHER" id="PTHR11699">
    <property type="entry name" value="ALDEHYDE DEHYDROGENASE-RELATED"/>
    <property type="match status" value="1"/>
</dbReference>
<dbReference type="AlphaFoldDB" id="A0A2S7K1L7"/>
<keyword evidence="2 4" id="KW-0560">Oxidoreductase</keyword>
<dbReference type="CDD" id="cd07106">
    <property type="entry name" value="ALDH_AldA-AAD23400"/>
    <property type="match status" value="1"/>
</dbReference>
<comment type="caution">
    <text evidence="6">The sequence shown here is derived from an EMBL/GenBank/DDBJ whole genome shotgun (WGS) entry which is preliminary data.</text>
</comment>
<dbReference type="OrthoDB" id="9802947at2"/>
<evidence type="ECO:0000313" key="6">
    <source>
        <dbReference type="EMBL" id="PQA86405.1"/>
    </source>
</evidence>
<dbReference type="Proteomes" id="UP000239504">
    <property type="component" value="Unassembled WGS sequence"/>
</dbReference>
<dbReference type="EMBL" id="PJCH01000015">
    <property type="protein sequence ID" value="PQA86405.1"/>
    <property type="molecule type" value="Genomic_DNA"/>
</dbReference>
<feature type="domain" description="Aldehyde dehydrogenase" evidence="5">
    <location>
        <begin position="17"/>
        <end position="463"/>
    </location>
</feature>
<dbReference type="Gene3D" id="3.40.605.10">
    <property type="entry name" value="Aldehyde Dehydrogenase, Chain A, domain 1"/>
    <property type="match status" value="1"/>
</dbReference>
<dbReference type="PROSITE" id="PS00687">
    <property type="entry name" value="ALDEHYDE_DEHYDR_GLU"/>
    <property type="match status" value="1"/>
</dbReference>
<comment type="similarity">
    <text evidence="1 4">Belongs to the aldehyde dehydrogenase family.</text>
</comment>
<dbReference type="GO" id="GO:0016620">
    <property type="term" value="F:oxidoreductase activity, acting on the aldehyde or oxo group of donors, NAD or NADP as acceptor"/>
    <property type="evidence" value="ECO:0007669"/>
    <property type="project" value="InterPro"/>
</dbReference>
<evidence type="ECO:0000256" key="4">
    <source>
        <dbReference type="RuleBase" id="RU003345"/>
    </source>
</evidence>
<dbReference type="FunFam" id="3.40.605.10:FF:000007">
    <property type="entry name" value="NAD/NADP-dependent betaine aldehyde dehydrogenase"/>
    <property type="match status" value="1"/>
</dbReference>
<dbReference type="InterPro" id="IPR016162">
    <property type="entry name" value="Ald_DH_N"/>
</dbReference>
<dbReference type="InterPro" id="IPR029510">
    <property type="entry name" value="Ald_DH_CS_GLU"/>
</dbReference>
<evidence type="ECO:0000259" key="5">
    <source>
        <dbReference type="Pfam" id="PF00171"/>
    </source>
</evidence>
<accession>A0A2S7K1L7</accession>
<dbReference type="InterPro" id="IPR016163">
    <property type="entry name" value="Ald_DH_C"/>
</dbReference>
<dbReference type="InterPro" id="IPR044086">
    <property type="entry name" value="LUC3-like"/>
</dbReference>
<keyword evidence="7" id="KW-1185">Reference proteome</keyword>
<gene>
    <name evidence="6" type="ORF">CW354_18925</name>
</gene>
<dbReference type="FunFam" id="3.40.309.10:FF:000009">
    <property type="entry name" value="Aldehyde dehydrogenase A"/>
    <property type="match status" value="1"/>
</dbReference>
<evidence type="ECO:0000256" key="2">
    <source>
        <dbReference type="ARBA" id="ARBA00023002"/>
    </source>
</evidence>
<organism evidence="6 7">
    <name type="scientific">Hyphococcus luteus</name>
    <dbReference type="NCBI Taxonomy" id="2058213"/>
    <lineage>
        <taxon>Bacteria</taxon>
        <taxon>Pseudomonadati</taxon>
        <taxon>Pseudomonadota</taxon>
        <taxon>Alphaproteobacteria</taxon>
        <taxon>Parvularculales</taxon>
        <taxon>Parvularculaceae</taxon>
        <taxon>Hyphococcus</taxon>
    </lineage>
</organism>
<dbReference type="RefSeq" id="WP_104831617.1">
    <property type="nucleotide sequence ID" value="NZ_PJCH01000015.1"/>
</dbReference>
<feature type="active site" evidence="3">
    <location>
        <position position="241"/>
    </location>
</feature>
<dbReference type="SUPFAM" id="SSF53720">
    <property type="entry name" value="ALDH-like"/>
    <property type="match status" value="1"/>
</dbReference>
<dbReference type="InterPro" id="IPR016161">
    <property type="entry name" value="Ald_DH/histidinol_DH"/>
</dbReference>
<evidence type="ECO:0000256" key="3">
    <source>
        <dbReference type="PROSITE-ProRule" id="PRU10007"/>
    </source>
</evidence>
<sequence length="480" mass="51722">MAEFKLVIGGRAVRGDREIDVVNPATEDIIARCPAASAAQLDEAVAAAKSAFPPWAQTPVEKREALMREAAAAIRARLDELSRVLTAEQGKPLNLARMEISRACDALDYFAQQRMPRRIFRETQSELIYEQRKPLGVVAAITPWNFPVILLTNKLGPALITGNCVVAKPAPTTPLTTLRIGEICADILPSGVFNVICDDNDLGAALTGHPDVAKISFTGSTATGRKVFASAAPDLKRVTLELGGNDAALILDDADLEEAIPQIYRSAMTNSGQVCMAIKRVYAPEALYDEVCERLSEAAQSSTVGNGADPGVDMGPVQNAAQFRKLKALLGDCDKQGKLTQGETPRSNRGYFIPPTIVKDIPDNAPVVQEEQFGPVLPVLQYADLEDALARINDSIFGLGASVWSRDIARAVKLGERIDSGTVWINRHQSVDPSVPFRGARQSGMGAELGEAGMWEFTQAQVVNIMKEAAFQRRPSSSVS</sequence>
<name>A0A2S7K1L7_9PROT</name>
<reference evidence="6 7" key="1">
    <citation type="submission" date="2017-12" db="EMBL/GenBank/DDBJ databases">
        <authorList>
            <person name="Hurst M.R.H."/>
        </authorList>
    </citation>
    <scope>NUCLEOTIDE SEQUENCE [LARGE SCALE GENOMIC DNA]</scope>
    <source>
        <strain evidence="6 7">SY-3-19</strain>
    </source>
</reference>
<dbReference type="InterPro" id="IPR015590">
    <property type="entry name" value="Aldehyde_DH_dom"/>
</dbReference>
<protein>
    <submittedName>
        <fullName evidence="6">Aldehyde dehydrogenase</fullName>
    </submittedName>
</protein>